<dbReference type="InterPro" id="IPR045851">
    <property type="entry name" value="AMP-bd_C_sf"/>
</dbReference>
<dbReference type="AlphaFoldDB" id="A0A1G9UX58"/>
<evidence type="ECO:0000259" key="12">
    <source>
        <dbReference type="Pfam" id="PF01514"/>
    </source>
</evidence>
<protein>
    <recommendedName>
        <fullName evidence="9">Flagellar M-ring protein</fullName>
    </recommendedName>
</protein>
<evidence type="ECO:0000256" key="11">
    <source>
        <dbReference type="SAM" id="Phobius"/>
    </source>
</evidence>
<dbReference type="GO" id="GO:0005886">
    <property type="term" value="C:plasma membrane"/>
    <property type="evidence" value="ECO:0007669"/>
    <property type="project" value="UniProtKB-SubCell"/>
</dbReference>
<evidence type="ECO:0000256" key="1">
    <source>
        <dbReference type="ARBA" id="ARBA00004117"/>
    </source>
</evidence>
<name>A0A1G9UX58_9BACL</name>
<keyword evidence="7 11" id="KW-0472">Membrane</keyword>
<organism evidence="14 15">
    <name type="scientific">Fictibacillus solisalsi</name>
    <dbReference type="NCBI Taxonomy" id="459525"/>
    <lineage>
        <taxon>Bacteria</taxon>
        <taxon>Bacillati</taxon>
        <taxon>Bacillota</taxon>
        <taxon>Bacilli</taxon>
        <taxon>Bacillales</taxon>
        <taxon>Fictibacillaceae</taxon>
        <taxon>Fictibacillus</taxon>
    </lineage>
</organism>
<proteinExistence type="inferred from homology"/>
<dbReference type="InterPro" id="IPR043427">
    <property type="entry name" value="YscJ/FliF"/>
</dbReference>
<dbReference type="PANTHER" id="PTHR30046:SF0">
    <property type="entry name" value="FLAGELLAR M-RING PROTEIN"/>
    <property type="match status" value="1"/>
</dbReference>
<dbReference type="GO" id="GO:0009431">
    <property type="term" value="C:bacterial-type flagellum basal body, MS ring"/>
    <property type="evidence" value="ECO:0007669"/>
    <property type="project" value="InterPro"/>
</dbReference>
<comment type="function">
    <text evidence="9">The M ring may be actively involved in energy transduction.</text>
</comment>
<dbReference type="InterPro" id="IPR000067">
    <property type="entry name" value="FlgMring_FliF"/>
</dbReference>
<evidence type="ECO:0000259" key="13">
    <source>
        <dbReference type="Pfam" id="PF08345"/>
    </source>
</evidence>
<dbReference type="PRINTS" id="PR01009">
    <property type="entry name" value="FLGMRINGFLIF"/>
</dbReference>
<keyword evidence="14" id="KW-0966">Cell projection</keyword>
<keyword evidence="4" id="KW-1003">Cell membrane</keyword>
<evidence type="ECO:0000256" key="8">
    <source>
        <dbReference type="ARBA" id="ARBA00023143"/>
    </source>
</evidence>
<dbReference type="NCBIfam" id="TIGR00206">
    <property type="entry name" value="fliF"/>
    <property type="match status" value="1"/>
</dbReference>
<feature type="domain" description="Flagellar M-ring C-terminal" evidence="13">
    <location>
        <begin position="257"/>
        <end position="398"/>
    </location>
</feature>
<evidence type="ECO:0000256" key="9">
    <source>
        <dbReference type="PIRNR" id="PIRNR004862"/>
    </source>
</evidence>
<comment type="subcellular location">
    <subcellularLocation>
        <location evidence="1 9">Bacterial flagellum basal body</location>
    </subcellularLocation>
    <subcellularLocation>
        <location evidence="2">Cell membrane</location>
        <topology evidence="2">Multi-pass membrane protein</topology>
    </subcellularLocation>
</comment>
<feature type="transmembrane region" description="Helical" evidence="11">
    <location>
        <begin position="25"/>
        <end position="46"/>
    </location>
</feature>
<keyword evidence="8 9" id="KW-0975">Bacterial flagellum</keyword>
<evidence type="ECO:0000256" key="10">
    <source>
        <dbReference type="SAM" id="MobiDB-lite"/>
    </source>
</evidence>
<dbReference type="STRING" id="459525.SAMN04488137_1216"/>
<gene>
    <name evidence="14" type="ORF">SAMN04488137_1216</name>
</gene>
<dbReference type="Pfam" id="PF08345">
    <property type="entry name" value="YscJ_FliF_C"/>
    <property type="match status" value="1"/>
</dbReference>
<dbReference type="OrthoDB" id="9807026at2"/>
<reference evidence="15" key="1">
    <citation type="submission" date="2016-10" db="EMBL/GenBank/DDBJ databases">
        <authorList>
            <person name="Varghese N."/>
            <person name="Submissions S."/>
        </authorList>
    </citation>
    <scope>NUCLEOTIDE SEQUENCE [LARGE SCALE GENOMIC DNA]</scope>
    <source>
        <strain evidence="15">CGMCC 1.6854</strain>
    </source>
</reference>
<dbReference type="Gene3D" id="3.30.300.30">
    <property type="match status" value="1"/>
</dbReference>
<dbReference type="PIRSF" id="PIRSF004862">
    <property type="entry name" value="FliF"/>
    <property type="match status" value="1"/>
</dbReference>
<keyword evidence="5 11" id="KW-0812">Transmembrane</keyword>
<evidence type="ECO:0000256" key="2">
    <source>
        <dbReference type="ARBA" id="ARBA00004651"/>
    </source>
</evidence>
<evidence type="ECO:0000256" key="4">
    <source>
        <dbReference type="ARBA" id="ARBA00022475"/>
    </source>
</evidence>
<dbReference type="RefSeq" id="WP_090233253.1">
    <property type="nucleotide sequence ID" value="NZ_FNHW01000001.1"/>
</dbReference>
<keyword evidence="14" id="KW-0969">Cilium</keyword>
<sequence length="529" mass="58591">MIDKLKHAMTSMYTTFKEKTKKQKIILIGSIVFVIFVASFLATFLLKPRLVPLYSNLSPEEAGQIKESLDSKGITSELTNGGQVISVPEDVVDQLKVDLAAEGIPKSGSIDYSYFGENKGFGMTDNEFNVIEKEATQTEIEKLIKSINGIQEASVMITTPDKSIWVADEKAASSASVVLTLKPGYKLDQSQVQSLYHLVSKSIPDLPVENIVISDQYSNTFSLDQAGTNSNMSAYEEQRQIKQDIEKDLQQRVQQMLGAIVGPDKVVATVTADVDFTKEKSEQKLVEPVDKEKMEGIKISAEKVKETYSGTGAQAGGVDNTGESDIPTYQSGDSNGNGDYEKTEDRINYEVNRIKNEIVKSPYEVKDLGIQVMVEPPKPDDPSSLPQGTLDDIEKMLGNIVRTSISKETSQDLNQQQIDNKIFVSAKPFNGKQQTTAPAKAGLPMWIYIAGGLLVAVILVLAILLIRRKNTDEELDAGDYLTDETFYNVPEVKMALDAEENTRKEQIEKMAKDKPEEFAKLLRTWLSEE</sequence>
<feature type="domain" description="Flagellar M-ring N-terminal" evidence="12">
    <location>
        <begin position="47"/>
        <end position="221"/>
    </location>
</feature>
<comment type="similarity">
    <text evidence="3 9">Belongs to the FliF family.</text>
</comment>
<dbReference type="EMBL" id="FNHW01000001">
    <property type="protein sequence ID" value="SDM64541.1"/>
    <property type="molecule type" value="Genomic_DNA"/>
</dbReference>
<keyword evidence="14" id="KW-0282">Flagellum</keyword>
<feature type="region of interest" description="Disordered" evidence="10">
    <location>
        <begin position="310"/>
        <end position="342"/>
    </location>
</feature>
<dbReference type="PANTHER" id="PTHR30046">
    <property type="entry name" value="FLAGELLAR M-RING PROTEIN"/>
    <property type="match status" value="1"/>
</dbReference>
<dbReference type="Pfam" id="PF01514">
    <property type="entry name" value="YscJ_FliF"/>
    <property type="match status" value="1"/>
</dbReference>
<dbReference type="InterPro" id="IPR006182">
    <property type="entry name" value="FliF_N_dom"/>
</dbReference>
<evidence type="ECO:0000256" key="7">
    <source>
        <dbReference type="ARBA" id="ARBA00023136"/>
    </source>
</evidence>
<evidence type="ECO:0000256" key="6">
    <source>
        <dbReference type="ARBA" id="ARBA00022989"/>
    </source>
</evidence>
<dbReference type="GO" id="GO:0003774">
    <property type="term" value="F:cytoskeletal motor activity"/>
    <property type="evidence" value="ECO:0007669"/>
    <property type="project" value="InterPro"/>
</dbReference>
<dbReference type="GO" id="GO:0071973">
    <property type="term" value="P:bacterial-type flagellum-dependent cell motility"/>
    <property type="evidence" value="ECO:0007669"/>
    <property type="project" value="InterPro"/>
</dbReference>
<feature type="compositionally biased region" description="Polar residues" evidence="10">
    <location>
        <begin position="321"/>
        <end position="337"/>
    </location>
</feature>
<evidence type="ECO:0000313" key="15">
    <source>
        <dbReference type="Proteomes" id="UP000199544"/>
    </source>
</evidence>
<dbReference type="Proteomes" id="UP000199544">
    <property type="component" value="Unassembled WGS sequence"/>
</dbReference>
<feature type="transmembrane region" description="Helical" evidence="11">
    <location>
        <begin position="445"/>
        <end position="466"/>
    </location>
</feature>
<evidence type="ECO:0000313" key="14">
    <source>
        <dbReference type="EMBL" id="SDM64541.1"/>
    </source>
</evidence>
<evidence type="ECO:0000256" key="5">
    <source>
        <dbReference type="ARBA" id="ARBA00022692"/>
    </source>
</evidence>
<keyword evidence="15" id="KW-1185">Reference proteome</keyword>
<dbReference type="InterPro" id="IPR013556">
    <property type="entry name" value="Flag_M-ring_C"/>
</dbReference>
<keyword evidence="6 11" id="KW-1133">Transmembrane helix</keyword>
<evidence type="ECO:0000256" key="3">
    <source>
        <dbReference type="ARBA" id="ARBA00007971"/>
    </source>
</evidence>
<accession>A0A1G9UX58</accession>